<evidence type="ECO:0000313" key="2">
    <source>
        <dbReference type="Proteomes" id="UP001219349"/>
    </source>
</evidence>
<sequence length="135" mass="14425">MLRRRGFLAICLFTALRGAPAWSDAARGLRLLMVESKSCLYCAAWRAEIGPGYGGSAIGRRAPLVPVNIDGPYPDGLALARRPALTPTFILLRDGIELGRVEGYAGADQFYPLLAQMMAHAGIPVQQGGKGVADR</sequence>
<dbReference type="RefSeq" id="WP_271885846.1">
    <property type="nucleotide sequence ID" value="NZ_CP067136.1"/>
</dbReference>
<organism evidence="1 2">
    <name type="scientific">Paracoccus fistulariae</name>
    <dbReference type="NCBI Taxonomy" id="658446"/>
    <lineage>
        <taxon>Bacteria</taxon>
        <taxon>Pseudomonadati</taxon>
        <taxon>Pseudomonadota</taxon>
        <taxon>Alphaproteobacteria</taxon>
        <taxon>Rhodobacterales</taxon>
        <taxon>Paracoccaceae</taxon>
        <taxon>Paracoccus</taxon>
    </lineage>
</organism>
<dbReference type="Gene3D" id="3.40.30.10">
    <property type="entry name" value="Glutaredoxin"/>
    <property type="match status" value="1"/>
</dbReference>
<name>A0ABY7SNX9_9RHOB</name>
<reference evidence="1 2" key="1">
    <citation type="submission" date="2021-01" db="EMBL/GenBank/DDBJ databases">
        <title>Biogeographic distribution of Paracoccus.</title>
        <authorList>
            <person name="Hollensteiner J."/>
            <person name="Leineberger J."/>
            <person name="Brinkhoff T."/>
            <person name="Daniel R."/>
        </authorList>
    </citation>
    <scope>NUCLEOTIDE SEQUENCE [LARGE SCALE GENOMIC DNA]</scope>
    <source>
        <strain evidence="1 2">KCTC 22803</strain>
    </source>
</reference>
<dbReference type="Proteomes" id="UP001219349">
    <property type="component" value="Chromosome"/>
</dbReference>
<gene>
    <name evidence="1" type="ORF">JHX87_07855</name>
</gene>
<protein>
    <submittedName>
        <fullName evidence="1">SoxS protein</fullName>
    </submittedName>
</protein>
<accession>A0ABY7SNX9</accession>
<dbReference type="InterPro" id="IPR036249">
    <property type="entry name" value="Thioredoxin-like_sf"/>
</dbReference>
<dbReference type="EMBL" id="CP067136">
    <property type="protein sequence ID" value="WCR08699.1"/>
    <property type="molecule type" value="Genomic_DNA"/>
</dbReference>
<evidence type="ECO:0000313" key="1">
    <source>
        <dbReference type="EMBL" id="WCR08699.1"/>
    </source>
</evidence>
<keyword evidence="2" id="KW-1185">Reference proteome</keyword>
<dbReference type="SUPFAM" id="SSF52833">
    <property type="entry name" value="Thioredoxin-like"/>
    <property type="match status" value="1"/>
</dbReference>
<proteinExistence type="predicted"/>